<reference evidence="4" key="2">
    <citation type="submission" date="2015-06" db="EMBL/GenBank/DDBJ databases">
        <authorList>
            <person name="Radhakrishnan Rajesh"/>
            <person name="Underwood Anthony"/>
            <person name="Al-Shahib Ali"/>
        </authorList>
    </citation>
    <scope>NUCLEOTIDE SEQUENCE [LARGE SCALE GENOMIC DNA]</scope>
    <source>
        <strain evidence="4">P19_London_7_VIM_2_05_10</strain>
    </source>
</reference>
<proteinExistence type="predicted"/>
<reference evidence="3 5" key="3">
    <citation type="submission" date="2018-08" db="EMBL/GenBank/DDBJ databases">
        <title>Recombination of ecologically and evolutionarily significant loci maintains genetic cohesion in the Pseudomonas syringae species complex.</title>
        <authorList>
            <person name="Dillon M."/>
            <person name="Thakur S."/>
            <person name="Almeida R.N.D."/>
            <person name="Weir B.S."/>
            <person name="Guttman D.S."/>
        </authorList>
    </citation>
    <scope>NUCLEOTIDE SEQUENCE [LARGE SCALE GENOMIC DNA]</scope>
    <source>
        <strain evidence="3 5">ICMP 7846</strain>
    </source>
</reference>
<dbReference type="Proteomes" id="UP000045039">
    <property type="component" value="Unassembled WGS sequence"/>
</dbReference>
<reference evidence="2" key="1">
    <citation type="submission" date="2015-06" db="EMBL/GenBank/DDBJ databases">
        <authorList>
            <person name="Radhakrishnan R."/>
            <person name="Underwood A."/>
            <person name="Al-Shahib A."/>
        </authorList>
    </citation>
    <scope>NUCLEOTIDE SEQUENCE</scope>
    <source>
        <strain evidence="2">P19_London_7_VIM_2_05_10</strain>
    </source>
</reference>
<dbReference type="EMBL" id="CVVU01000066">
    <property type="protein sequence ID" value="CRO33828.1"/>
    <property type="molecule type" value="Genomic_DNA"/>
</dbReference>
<organism evidence="3 5">
    <name type="scientific">Pseudomonas aeruginosa</name>
    <dbReference type="NCBI Taxonomy" id="287"/>
    <lineage>
        <taxon>Bacteria</taxon>
        <taxon>Pseudomonadati</taxon>
        <taxon>Pseudomonadota</taxon>
        <taxon>Gammaproteobacteria</taxon>
        <taxon>Pseudomonadales</taxon>
        <taxon>Pseudomonadaceae</taxon>
        <taxon>Pseudomonas</taxon>
    </lineage>
</organism>
<sequence>MKPYEHPAYSDPVVSNEEPDRDCHEWNFEPGDSDQEPYPEYHGANTEECPGGGT</sequence>
<evidence type="ECO:0000313" key="3">
    <source>
        <dbReference type="EMBL" id="RMS47822.1"/>
    </source>
</evidence>
<gene>
    <name evidence="3" type="ORF">ALP65_01518</name>
    <name evidence="2" type="ORF">PAERUG_P19_London_7_VIM_2_05_10_01393</name>
</gene>
<accession>A0A080V8L6</accession>
<evidence type="ECO:0000256" key="1">
    <source>
        <dbReference type="SAM" id="MobiDB-lite"/>
    </source>
</evidence>
<protein>
    <submittedName>
        <fullName evidence="3">Uncharacterized protein</fullName>
    </submittedName>
</protein>
<dbReference type="Proteomes" id="UP000270834">
    <property type="component" value="Unassembled WGS sequence"/>
</dbReference>
<evidence type="ECO:0000313" key="2">
    <source>
        <dbReference type="EMBL" id="CRO33828.1"/>
    </source>
</evidence>
<evidence type="ECO:0000313" key="4">
    <source>
        <dbReference type="Proteomes" id="UP000045039"/>
    </source>
</evidence>
<name>A0A080V8L6_PSEAI</name>
<evidence type="ECO:0000313" key="5">
    <source>
        <dbReference type="Proteomes" id="UP000270834"/>
    </source>
</evidence>
<dbReference type="EMBL" id="RBSQ01001099">
    <property type="protein sequence ID" value="RMS47822.1"/>
    <property type="molecule type" value="Genomic_DNA"/>
</dbReference>
<feature type="region of interest" description="Disordered" evidence="1">
    <location>
        <begin position="1"/>
        <end position="54"/>
    </location>
</feature>
<dbReference type="AlphaFoldDB" id="A0A080V8L6"/>
<dbReference type="RefSeq" id="WP_003160214.1">
    <property type="nucleotide sequence ID" value="NZ_BSAO01000012.1"/>
</dbReference>
<comment type="caution">
    <text evidence="3">The sequence shown here is derived from an EMBL/GenBank/DDBJ whole genome shotgun (WGS) entry which is preliminary data.</text>
</comment>